<feature type="transmembrane region" description="Helical" evidence="1">
    <location>
        <begin position="20"/>
        <end position="41"/>
    </location>
</feature>
<accession>A0AAN7M515</accession>
<gene>
    <name evidence="2" type="ORF">SAY86_024319</name>
</gene>
<dbReference type="AlphaFoldDB" id="A0AAN7M515"/>
<dbReference type="PANTHER" id="PTHR31210">
    <property type="entry name" value="OS06G0731900 PROTEIN"/>
    <property type="match status" value="1"/>
</dbReference>
<dbReference type="InterPro" id="IPR007877">
    <property type="entry name" value="DUF707"/>
</dbReference>
<evidence type="ECO:0008006" key="4">
    <source>
        <dbReference type="Google" id="ProtNLM"/>
    </source>
</evidence>
<keyword evidence="1" id="KW-1133">Transmembrane helix</keyword>
<name>A0AAN7M515_TRANT</name>
<evidence type="ECO:0000313" key="2">
    <source>
        <dbReference type="EMBL" id="KAK4798954.1"/>
    </source>
</evidence>
<organism evidence="2 3">
    <name type="scientific">Trapa natans</name>
    <name type="common">Water chestnut</name>
    <dbReference type="NCBI Taxonomy" id="22666"/>
    <lineage>
        <taxon>Eukaryota</taxon>
        <taxon>Viridiplantae</taxon>
        <taxon>Streptophyta</taxon>
        <taxon>Embryophyta</taxon>
        <taxon>Tracheophyta</taxon>
        <taxon>Spermatophyta</taxon>
        <taxon>Magnoliopsida</taxon>
        <taxon>eudicotyledons</taxon>
        <taxon>Gunneridae</taxon>
        <taxon>Pentapetalae</taxon>
        <taxon>rosids</taxon>
        <taxon>malvids</taxon>
        <taxon>Myrtales</taxon>
        <taxon>Lythraceae</taxon>
        <taxon>Trapa</taxon>
    </lineage>
</organism>
<dbReference type="EMBL" id="JAXQNO010000004">
    <property type="protein sequence ID" value="KAK4798954.1"/>
    <property type="molecule type" value="Genomic_DNA"/>
</dbReference>
<evidence type="ECO:0000313" key="3">
    <source>
        <dbReference type="Proteomes" id="UP001346149"/>
    </source>
</evidence>
<reference evidence="2 3" key="1">
    <citation type="journal article" date="2023" name="Hortic Res">
        <title>Pangenome of water caltrop reveals structural variations and asymmetric subgenome divergence after allopolyploidization.</title>
        <authorList>
            <person name="Zhang X."/>
            <person name="Chen Y."/>
            <person name="Wang L."/>
            <person name="Yuan Y."/>
            <person name="Fang M."/>
            <person name="Shi L."/>
            <person name="Lu R."/>
            <person name="Comes H.P."/>
            <person name="Ma Y."/>
            <person name="Chen Y."/>
            <person name="Huang G."/>
            <person name="Zhou Y."/>
            <person name="Zheng Z."/>
            <person name="Qiu Y."/>
        </authorList>
    </citation>
    <scope>NUCLEOTIDE SEQUENCE [LARGE SCALE GENOMIC DNA]</scope>
    <source>
        <strain evidence="2">F231</strain>
    </source>
</reference>
<keyword evidence="3" id="KW-1185">Reference proteome</keyword>
<proteinExistence type="predicted"/>
<dbReference type="Pfam" id="PF05212">
    <property type="entry name" value="DUF707"/>
    <property type="match status" value="1"/>
</dbReference>
<keyword evidence="1" id="KW-0812">Transmembrane</keyword>
<evidence type="ECO:0000256" key="1">
    <source>
        <dbReference type="SAM" id="Phobius"/>
    </source>
</evidence>
<dbReference type="Proteomes" id="UP001346149">
    <property type="component" value="Unassembled WGS sequence"/>
</dbReference>
<keyword evidence="1" id="KW-0472">Membrane</keyword>
<dbReference type="PANTHER" id="PTHR31210:SF11">
    <property type="entry name" value="KETOGLUTARATE REDUCTASE TRANS-SPLICING-LIKE PROTEIN, PUTATIVE (DUF707)-RELATED"/>
    <property type="match status" value="1"/>
</dbReference>
<protein>
    <recommendedName>
        <fullName evidence="4">Lysine ketoglutarate reductase trans-splicing-like protein</fullName>
    </recommendedName>
</protein>
<sequence>MKTPSSDPMLSGSNNRPCLCIVVIAAPLIWAAYFFGSAVVVKEHKDRFVRWDMIETVQKGDISDHCRPRGSEPLPKGVMVKTSNLELQPLWGPVIENNKQIGAERSLLTLAVGIKQKKVVNDIVRKFLRGNFTVMLFHYDGVVDEWKNLEWSSQVIHISAVNQTKWWFAKRFLHPDIVSEYEYIFLWDEDIGVENFDPTRYLMIVKDEGLEISQPALDTVKSDVHHLITARVSSSRVHRRMYKLRGQGRCDGHSTAPPCVGWVEMMVPVFSKAAWRCAWHMVQNDLIHAWGLDQLLGYCSQGDRTRKVGVVDSEYIVHLGLPTLGVIENNQTNSGSRLIDTRVNVRQRSFDEMQIFRQRWRDAVKEDQCWVDPYSTLKNGTPS</sequence>
<comment type="caution">
    <text evidence="2">The sequence shown here is derived from an EMBL/GenBank/DDBJ whole genome shotgun (WGS) entry which is preliminary data.</text>
</comment>